<dbReference type="InterPro" id="IPR036188">
    <property type="entry name" value="FAD/NAD-bd_sf"/>
</dbReference>
<accession>A0A8J7B8E4</accession>
<protein>
    <submittedName>
        <fullName evidence="3">FAD-binding oxidoreductase</fullName>
    </submittedName>
</protein>
<dbReference type="GO" id="GO:0005737">
    <property type="term" value="C:cytoplasm"/>
    <property type="evidence" value="ECO:0007669"/>
    <property type="project" value="TreeGrafter"/>
</dbReference>
<evidence type="ECO:0000259" key="2">
    <source>
        <dbReference type="Pfam" id="PF01266"/>
    </source>
</evidence>
<evidence type="ECO:0000256" key="1">
    <source>
        <dbReference type="ARBA" id="ARBA00023002"/>
    </source>
</evidence>
<dbReference type="Proteomes" id="UP000654482">
    <property type="component" value="Unassembled WGS sequence"/>
</dbReference>
<dbReference type="SUPFAM" id="SSF54373">
    <property type="entry name" value="FAD-linked reductases, C-terminal domain"/>
    <property type="match status" value="1"/>
</dbReference>
<dbReference type="SUPFAM" id="SSF51905">
    <property type="entry name" value="FAD/NAD(P)-binding domain"/>
    <property type="match status" value="1"/>
</dbReference>
<evidence type="ECO:0000313" key="3">
    <source>
        <dbReference type="EMBL" id="MBE9115375.1"/>
    </source>
</evidence>
<comment type="caution">
    <text evidence="3">The sequence shown here is derived from an EMBL/GenBank/DDBJ whole genome shotgun (WGS) entry which is preliminary data.</text>
</comment>
<dbReference type="Pfam" id="PF01266">
    <property type="entry name" value="DAO"/>
    <property type="match status" value="1"/>
</dbReference>
<dbReference type="Gene3D" id="3.50.50.60">
    <property type="entry name" value="FAD/NAD(P)-binding domain"/>
    <property type="match status" value="1"/>
</dbReference>
<feature type="domain" description="FAD dependent oxidoreductase" evidence="2">
    <location>
        <begin position="3"/>
        <end position="359"/>
    </location>
</feature>
<dbReference type="Gene3D" id="3.30.9.10">
    <property type="entry name" value="D-Amino Acid Oxidase, subunit A, domain 2"/>
    <property type="match status" value="1"/>
</dbReference>
<sequence>MLRITIIGCGVVGAAIAYELSSIPGVKITLLDRETPASGSTRAALGVLMGGISRKRKGRAWRLRESSLQRYETLIPELESLTGQSIAFNRQGILRLCFQGEDFESWNPLIKLRHSQGFPLEIWDIQELKKRCPHLENEAIIGAIYSSRDRQVNPTQLTQALVAGARANGVDCQFGANIQKIETIELPDAHRVRCCETPKGTLETDWLVIAAGLGSTPLTTHLKRPLDLRPVLGQALHLQVKMPLGHEEFQPVITGEDVNIVPLGEKNYWVGATVEFPNEFGEVVANPTQLEQMREKVISFCPPLADATILRTWLGQRPRPEGRPAPIIEPLSGYSNVLLATGHYRNGILLAPATAQLIRNLILETL</sequence>
<dbReference type="RefSeq" id="WP_194028464.1">
    <property type="nucleotide sequence ID" value="NZ_JADEWZ010000006.1"/>
</dbReference>
<name>A0A8J7B8E4_9CYAN</name>
<evidence type="ECO:0000313" key="4">
    <source>
        <dbReference type="Proteomes" id="UP000654482"/>
    </source>
</evidence>
<reference evidence="3" key="1">
    <citation type="submission" date="2020-10" db="EMBL/GenBank/DDBJ databases">
        <authorList>
            <person name="Castelo-Branco R."/>
            <person name="Eusebio N."/>
            <person name="Adriana R."/>
            <person name="Vieira A."/>
            <person name="Brugerolle De Fraissinette N."/>
            <person name="Rezende De Castro R."/>
            <person name="Schneider M.P."/>
            <person name="Vasconcelos V."/>
            <person name="Leao P.N."/>
        </authorList>
    </citation>
    <scope>NUCLEOTIDE SEQUENCE</scope>
    <source>
        <strain evidence="3">LEGE 07157</strain>
    </source>
</reference>
<organism evidence="3 4">
    <name type="scientific">Lusitaniella coriacea LEGE 07157</name>
    <dbReference type="NCBI Taxonomy" id="945747"/>
    <lineage>
        <taxon>Bacteria</taxon>
        <taxon>Bacillati</taxon>
        <taxon>Cyanobacteriota</taxon>
        <taxon>Cyanophyceae</taxon>
        <taxon>Spirulinales</taxon>
        <taxon>Lusitaniellaceae</taxon>
        <taxon>Lusitaniella</taxon>
    </lineage>
</organism>
<dbReference type="EMBL" id="JADEWZ010000006">
    <property type="protein sequence ID" value="MBE9115375.1"/>
    <property type="molecule type" value="Genomic_DNA"/>
</dbReference>
<dbReference type="PANTHER" id="PTHR13847">
    <property type="entry name" value="SARCOSINE DEHYDROGENASE-RELATED"/>
    <property type="match status" value="1"/>
</dbReference>
<dbReference type="AlphaFoldDB" id="A0A8J7B8E4"/>
<keyword evidence="1" id="KW-0560">Oxidoreductase</keyword>
<keyword evidence="4" id="KW-1185">Reference proteome</keyword>
<dbReference type="InterPro" id="IPR006076">
    <property type="entry name" value="FAD-dep_OxRdtase"/>
</dbReference>
<dbReference type="PANTHER" id="PTHR13847:SF289">
    <property type="entry name" value="GLYCINE OXIDASE"/>
    <property type="match status" value="1"/>
</dbReference>
<proteinExistence type="predicted"/>
<dbReference type="GO" id="GO:0016491">
    <property type="term" value="F:oxidoreductase activity"/>
    <property type="evidence" value="ECO:0007669"/>
    <property type="project" value="UniProtKB-KW"/>
</dbReference>
<gene>
    <name evidence="3" type="ORF">IQ249_05625</name>
</gene>